<dbReference type="CDD" id="cd19757">
    <property type="entry name" value="Bbox1"/>
    <property type="match status" value="1"/>
</dbReference>
<dbReference type="GO" id="GO:2000766">
    <property type="term" value="P:negative regulation of cytoplasmic translation"/>
    <property type="evidence" value="ECO:0007669"/>
    <property type="project" value="TreeGrafter"/>
</dbReference>
<evidence type="ECO:0000256" key="4">
    <source>
        <dbReference type="ARBA" id="ARBA00022737"/>
    </source>
</evidence>
<dbReference type="GO" id="GO:0000900">
    <property type="term" value="F:mRNA regulatory element binding translation repressor activity"/>
    <property type="evidence" value="ECO:0007669"/>
    <property type="project" value="TreeGrafter"/>
</dbReference>
<dbReference type="GO" id="GO:0008135">
    <property type="term" value="F:translation factor activity, RNA binding"/>
    <property type="evidence" value="ECO:0007669"/>
    <property type="project" value="TreeGrafter"/>
</dbReference>
<accession>A0A3P8X3C0</accession>
<evidence type="ECO:0000313" key="9">
    <source>
        <dbReference type="Ensembl" id="ENSCSEP00000031480.1"/>
    </source>
</evidence>
<sequence>MGDYGFGVLVKNSSSSSSSKSAFPVRIPPHLQTQHHPSDPPSPPSFVNNTCSTNGGCAWLFPTVAQHTNMQDEILETDKSKALDLQDMQEKSQVPIQPQSLSPCQQEAGGGLGELDGALPDDGPLEKGSLESSGGKEKLRMESPVLPGFDYQDSLGMGTNIAQATSSASSLTSFNNWSPAVQSSQSPIVGEDIGGFFAPTSSNANGPPLLFQNFSHHTGPGFGAGGSFSPQIGPVSQHHAPAPHPQHYHAHGQGVPQQHRRSPASPHTPQPSFSPHPHRTGAFTQLPHLGPTQNKPPSPWASFQSPSTPPSSSWSPGGYGGWGGTQVSRDYRRGVVGGVTGLNSISSLKKSFPNNQVPPQKFSRNSSGFNHKGWVEESMSRSDSIYPFQERTRSFDGFSMHSLENSLIDIMRAEQDSLKGNSSLFPMEDERSFGEDESGDQGLPGLGSAHCFPHLNGERVERYSRKVFVGGLPPDIDEDEITASFRRFGHLFVDWPHKAESKSYFPPKGYAFLLFQDESSVQALIDTCIQEDGKLYLCVSSPTIKDKPVQIRPWNLNDSDFVMDGSQPLDPRKTIFVGGVPRPLRAVELAMIMDRLYGGVCYAGIDTDPELKYPKGAGRVAFSNQQSYIAAISARFVQLQHGEIDKRVSRRVWGCAPLGCPPPPPPHTHTHRLTCFSLTSQVEVKPYVLDDQLCDECQGTRCGGKFAPFFCANVTCLQYYCEYCWAAIHSRAGREFHKPLVKEGGDRPRHISFRWN</sequence>
<dbReference type="InterPro" id="IPR035979">
    <property type="entry name" value="RBD_domain_sf"/>
</dbReference>
<dbReference type="GO" id="GO:0005737">
    <property type="term" value="C:cytoplasm"/>
    <property type="evidence" value="ECO:0007669"/>
    <property type="project" value="UniProtKB-SubCell"/>
</dbReference>
<name>A0A3P8X3C0_CYNSE</name>
<organism evidence="9 10">
    <name type="scientific">Cynoglossus semilaevis</name>
    <name type="common">Tongue sole</name>
    <dbReference type="NCBI Taxonomy" id="244447"/>
    <lineage>
        <taxon>Eukaryota</taxon>
        <taxon>Metazoa</taxon>
        <taxon>Chordata</taxon>
        <taxon>Craniata</taxon>
        <taxon>Vertebrata</taxon>
        <taxon>Euteleostomi</taxon>
        <taxon>Actinopterygii</taxon>
        <taxon>Neopterygii</taxon>
        <taxon>Teleostei</taxon>
        <taxon>Neoteleostei</taxon>
        <taxon>Acanthomorphata</taxon>
        <taxon>Carangaria</taxon>
        <taxon>Pleuronectiformes</taxon>
        <taxon>Pleuronectoidei</taxon>
        <taxon>Cynoglossidae</taxon>
        <taxon>Cynoglossinae</taxon>
        <taxon>Cynoglossus</taxon>
    </lineage>
</organism>
<dbReference type="SMART" id="SM00360">
    <property type="entry name" value="RRM"/>
    <property type="match status" value="2"/>
</dbReference>
<dbReference type="FunFam" id="3.30.70.330:FF:000008">
    <property type="entry name" value="Cytoplasmic polyadenylation element-binding 2 isoform X2"/>
    <property type="match status" value="1"/>
</dbReference>
<feature type="region of interest" description="Disordered" evidence="7">
    <location>
        <begin position="87"/>
        <end position="140"/>
    </location>
</feature>
<keyword evidence="4" id="KW-0677">Repeat</keyword>
<dbReference type="Ensembl" id="ENSCSET00000031889.1">
    <property type="protein sequence ID" value="ENSCSEP00000031480.1"/>
    <property type="gene ID" value="ENSCSEG00000020154.1"/>
</dbReference>
<dbReference type="FunFam" id="4.10.640.40:FF:000001">
    <property type="entry name" value="Cytoplasmic polyadenylation element-binding 2 isoform X2"/>
    <property type="match status" value="1"/>
</dbReference>
<evidence type="ECO:0000256" key="2">
    <source>
        <dbReference type="ARBA" id="ARBA00010347"/>
    </source>
</evidence>
<dbReference type="AlphaFoldDB" id="A0A3P8X3C0"/>
<evidence type="ECO:0000256" key="1">
    <source>
        <dbReference type="ARBA" id="ARBA00004496"/>
    </source>
</evidence>
<keyword evidence="10" id="KW-1185">Reference proteome</keyword>
<feature type="domain" description="RRM" evidence="8">
    <location>
        <begin position="465"/>
        <end position="552"/>
    </location>
</feature>
<evidence type="ECO:0000259" key="8">
    <source>
        <dbReference type="PROSITE" id="PS50102"/>
    </source>
</evidence>
<dbReference type="PANTHER" id="PTHR12566:SF2">
    <property type="entry name" value="CYTOPLASMIC POLYADENYLATION ELEMENT-BINDING PROTEIN 4"/>
    <property type="match status" value="1"/>
</dbReference>
<dbReference type="GO" id="GO:0043005">
    <property type="term" value="C:neuron projection"/>
    <property type="evidence" value="ECO:0007669"/>
    <property type="project" value="TreeGrafter"/>
</dbReference>
<dbReference type="CDD" id="cd12724">
    <property type="entry name" value="RRM1_CPEB2_like"/>
    <property type="match status" value="1"/>
</dbReference>
<dbReference type="Pfam" id="PF16366">
    <property type="entry name" value="CEBP_ZZ"/>
    <property type="match status" value="1"/>
</dbReference>
<comment type="similarity">
    <text evidence="2">Belongs to the RRM CPEB family.</text>
</comment>
<feature type="region of interest" description="Disordered" evidence="7">
    <location>
        <begin position="213"/>
        <end position="321"/>
    </location>
</feature>
<dbReference type="GO" id="GO:0003730">
    <property type="term" value="F:mRNA 3'-UTR binding"/>
    <property type="evidence" value="ECO:0007669"/>
    <property type="project" value="InterPro"/>
</dbReference>
<dbReference type="GO" id="GO:0045202">
    <property type="term" value="C:synapse"/>
    <property type="evidence" value="ECO:0007669"/>
    <property type="project" value="TreeGrafter"/>
</dbReference>
<proteinExistence type="inferred from homology"/>
<dbReference type="InterPro" id="IPR000504">
    <property type="entry name" value="RRM_dom"/>
</dbReference>
<dbReference type="PROSITE" id="PS50102">
    <property type="entry name" value="RRM"/>
    <property type="match status" value="2"/>
</dbReference>
<dbReference type="Pfam" id="PF16367">
    <property type="entry name" value="RRM_7"/>
    <property type="match status" value="1"/>
</dbReference>
<evidence type="ECO:0000256" key="7">
    <source>
        <dbReference type="SAM" id="MobiDB-lite"/>
    </source>
</evidence>
<keyword evidence="5 6" id="KW-0694">RNA-binding</keyword>
<evidence type="ECO:0000313" key="10">
    <source>
        <dbReference type="Proteomes" id="UP000265120"/>
    </source>
</evidence>
<dbReference type="STRING" id="244447.ENSCSEP00000031480"/>
<dbReference type="SUPFAM" id="SSF54928">
    <property type="entry name" value="RNA-binding domain, RBD"/>
    <property type="match status" value="1"/>
</dbReference>
<evidence type="ECO:0000256" key="3">
    <source>
        <dbReference type="ARBA" id="ARBA00022490"/>
    </source>
</evidence>
<evidence type="ECO:0000256" key="5">
    <source>
        <dbReference type="ARBA" id="ARBA00022884"/>
    </source>
</evidence>
<protein>
    <submittedName>
        <fullName evidence="9">Cytoplasmic polyadenylation element binding protein 4a</fullName>
    </submittedName>
</protein>
<dbReference type="PANTHER" id="PTHR12566">
    <property type="entry name" value="CYTOPLASMIC POLYADENYLATION ELEMENT BINDING PROTEIN CPEB"/>
    <property type="match status" value="1"/>
</dbReference>
<comment type="subcellular location">
    <subcellularLocation>
        <location evidence="1">Cytoplasm</location>
    </subcellularLocation>
</comment>
<dbReference type="GeneTree" id="ENSGT00940000154998"/>
<reference evidence="9 10" key="1">
    <citation type="journal article" date="2014" name="Nat. Genet.">
        <title>Whole-genome sequence of a flatfish provides insights into ZW sex chromosome evolution and adaptation to a benthic lifestyle.</title>
        <authorList>
            <person name="Chen S."/>
            <person name="Zhang G."/>
            <person name="Shao C."/>
            <person name="Huang Q."/>
            <person name="Liu G."/>
            <person name="Zhang P."/>
            <person name="Song W."/>
            <person name="An N."/>
            <person name="Chalopin D."/>
            <person name="Volff J.N."/>
            <person name="Hong Y."/>
            <person name="Li Q."/>
            <person name="Sha Z."/>
            <person name="Zhou H."/>
            <person name="Xie M."/>
            <person name="Yu Q."/>
            <person name="Liu Y."/>
            <person name="Xiang H."/>
            <person name="Wang N."/>
            <person name="Wu K."/>
            <person name="Yang C."/>
            <person name="Zhou Q."/>
            <person name="Liao X."/>
            <person name="Yang L."/>
            <person name="Hu Q."/>
            <person name="Zhang J."/>
            <person name="Meng L."/>
            <person name="Jin L."/>
            <person name="Tian Y."/>
            <person name="Lian J."/>
            <person name="Yang J."/>
            <person name="Miao G."/>
            <person name="Liu S."/>
            <person name="Liang Z."/>
            <person name="Yan F."/>
            <person name="Li Y."/>
            <person name="Sun B."/>
            <person name="Zhang H."/>
            <person name="Zhang J."/>
            <person name="Zhu Y."/>
            <person name="Du M."/>
            <person name="Zhao Y."/>
            <person name="Schartl M."/>
            <person name="Tang Q."/>
            <person name="Wang J."/>
        </authorList>
    </citation>
    <scope>NUCLEOTIDE SEQUENCE</scope>
</reference>
<dbReference type="InParanoid" id="A0A3P8X3C0"/>
<dbReference type="GO" id="GO:0043022">
    <property type="term" value="F:ribosome binding"/>
    <property type="evidence" value="ECO:0007669"/>
    <property type="project" value="TreeGrafter"/>
</dbReference>
<dbReference type="InterPro" id="IPR012677">
    <property type="entry name" value="Nucleotide-bd_a/b_plait_sf"/>
</dbReference>
<feature type="compositionally biased region" description="Basic and acidic residues" evidence="7">
    <location>
        <begin position="124"/>
        <end position="140"/>
    </location>
</feature>
<keyword evidence="3" id="KW-0963">Cytoplasm</keyword>
<feature type="domain" description="RRM" evidence="8">
    <location>
        <begin position="573"/>
        <end position="652"/>
    </location>
</feature>
<dbReference type="CDD" id="cd12726">
    <property type="entry name" value="RRM2_CPEB2_like"/>
    <property type="match status" value="1"/>
</dbReference>
<dbReference type="GO" id="GO:0005634">
    <property type="term" value="C:nucleus"/>
    <property type="evidence" value="ECO:0007669"/>
    <property type="project" value="TreeGrafter"/>
</dbReference>
<dbReference type="FunFam" id="3.30.70.330:FF:000009">
    <property type="entry name" value="cytoplasmic polyadenylation element-binding protein 2 isoform X1"/>
    <property type="match status" value="1"/>
</dbReference>
<dbReference type="InterPro" id="IPR034819">
    <property type="entry name" value="CPEB"/>
</dbReference>
<dbReference type="Gene3D" id="3.30.70.330">
    <property type="match status" value="2"/>
</dbReference>
<reference evidence="9" key="3">
    <citation type="submission" date="2025-09" db="UniProtKB">
        <authorList>
            <consortium name="Ensembl"/>
        </authorList>
    </citation>
    <scope>IDENTIFICATION</scope>
</reference>
<dbReference type="Gene3D" id="4.10.640.40">
    <property type="entry name" value="Cytoplasmic polyadenylation element-binding protein, ZZ domain"/>
    <property type="match status" value="1"/>
</dbReference>
<dbReference type="Proteomes" id="UP000265120">
    <property type="component" value="Chromosome 15"/>
</dbReference>
<reference evidence="9" key="2">
    <citation type="submission" date="2025-08" db="UniProtKB">
        <authorList>
            <consortium name="Ensembl"/>
        </authorList>
    </citation>
    <scope>IDENTIFICATION</scope>
</reference>
<dbReference type="InterPro" id="IPR032296">
    <property type="entry name" value="CEBP_ZZ"/>
</dbReference>
<dbReference type="InterPro" id="IPR038446">
    <property type="entry name" value="CEBP_ZZ_sf"/>
</dbReference>
<evidence type="ECO:0000256" key="6">
    <source>
        <dbReference type="PROSITE-ProRule" id="PRU00176"/>
    </source>
</evidence>
<feature type="compositionally biased region" description="Polar residues" evidence="7">
    <location>
        <begin position="91"/>
        <end position="105"/>
    </location>
</feature>